<feature type="transmembrane region" description="Helical" evidence="7">
    <location>
        <begin position="192"/>
        <end position="214"/>
    </location>
</feature>
<dbReference type="PANTHER" id="PTHR40074:SF2">
    <property type="entry name" value="O-ACETYLTRANSFERASE WECH"/>
    <property type="match status" value="1"/>
</dbReference>
<proteinExistence type="inferred from homology"/>
<protein>
    <recommendedName>
        <fullName evidence="8">Acyltransferase 3 domain-containing protein</fullName>
    </recommendedName>
</protein>
<dbReference type="KEGG" id="cpas:Clopa_2041"/>
<feature type="transmembrane region" description="Helical" evidence="7">
    <location>
        <begin position="255"/>
        <end position="275"/>
    </location>
</feature>
<keyword evidence="6 7" id="KW-0472">Membrane</keyword>
<keyword evidence="4 7" id="KW-0812">Transmembrane</keyword>
<dbReference type="eggNOG" id="COG1835">
    <property type="taxonomic scope" value="Bacteria"/>
</dbReference>
<name>R4K8Q4_CLOPA</name>
<dbReference type="HOGENOM" id="CLU_047714_1_3_9"/>
<keyword evidence="10" id="KW-1185">Reference proteome</keyword>
<gene>
    <name evidence="9" type="ORF">Clopa_2041</name>
</gene>
<evidence type="ECO:0000259" key="8">
    <source>
        <dbReference type="Pfam" id="PF01757"/>
    </source>
</evidence>
<dbReference type="STRING" id="86416.Clopa_2041"/>
<dbReference type="OrthoDB" id="569695at2"/>
<dbReference type="PATRIC" id="fig|86416.3.peg.2013"/>
<feature type="transmembrane region" description="Helical" evidence="7">
    <location>
        <begin position="296"/>
        <end position="319"/>
    </location>
</feature>
<evidence type="ECO:0000256" key="4">
    <source>
        <dbReference type="ARBA" id="ARBA00022692"/>
    </source>
</evidence>
<dbReference type="EMBL" id="CP003261">
    <property type="protein sequence ID" value="AGK96929.1"/>
    <property type="molecule type" value="Genomic_DNA"/>
</dbReference>
<dbReference type="GO" id="GO:0016413">
    <property type="term" value="F:O-acetyltransferase activity"/>
    <property type="evidence" value="ECO:0007669"/>
    <property type="project" value="TreeGrafter"/>
</dbReference>
<dbReference type="PANTHER" id="PTHR40074">
    <property type="entry name" value="O-ACETYLTRANSFERASE WECH"/>
    <property type="match status" value="1"/>
</dbReference>
<comment type="subcellular location">
    <subcellularLocation>
        <location evidence="1">Cell membrane</location>
        <topology evidence="1">Multi-pass membrane protein</topology>
    </subcellularLocation>
</comment>
<feature type="transmembrane region" description="Helical" evidence="7">
    <location>
        <begin position="153"/>
        <end position="172"/>
    </location>
</feature>
<organism evidence="9 10">
    <name type="scientific">Clostridium pasteurianum BC1</name>
    <dbReference type="NCBI Taxonomy" id="86416"/>
    <lineage>
        <taxon>Bacteria</taxon>
        <taxon>Bacillati</taxon>
        <taxon>Bacillota</taxon>
        <taxon>Clostridia</taxon>
        <taxon>Eubacteriales</taxon>
        <taxon>Clostridiaceae</taxon>
        <taxon>Clostridium</taxon>
    </lineage>
</organism>
<evidence type="ECO:0000256" key="7">
    <source>
        <dbReference type="SAM" id="Phobius"/>
    </source>
</evidence>
<feature type="transmembrane region" description="Helical" evidence="7">
    <location>
        <begin position="325"/>
        <end position="350"/>
    </location>
</feature>
<evidence type="ECO:0000256" key="6">
    <source>
        <dbReference type="ARBA" id="ARBA00023136"/>
    </source>
</evidence>
<comment type="similarity">
    <text evidence="2">Belongs to the acyltransferase 3 family.</text>
</comment>
<evidence type="ECO:0000313" key="9">
    <source>
        <dbReference type="EMBL" id="AGK96929.1"/>
    </source>
</evidence>
<evidence type="ECO:0000256" key="5">
    <source>
        <dbReference type="ARBA" id="ARBA00022989"/>
    </source>
</evidence>
<feature type="domain" description="Acyltransferase 3" evidence="8">
    <location>
        <begin position="9"/>
        <end position="340"/>
    </location>
</feature>
<keyword evidence="5 7" id="KW-1133">Transmembrane helix</keyword>
<evidence type="ECO:0000256" key="2">
    <source>
        <dbReference type="ARBA" id="ARBA00007400"/>
    </source>
</evidence>
<evidence type="ECO:0000313" key="10">
    <source>
        <dbReference type="Proteomes" id="UP000013523"/>
    </source>
</evidence>
<feature type="transmembrane region" description="Helical" evidence="7">
    <location>
        <begin position="82"/>
        <end position="101"/>
    </location>
</feature>
<feature type="transmembrane region" description="Helical" evidence="7">
    <location>
        <begin position="121"/>
        <end position="141"/>
    </location>
</feature>
<feature type="transmembrane region" description="Helical" evidence="7">
    <location>
        <begin position="226"/>
        <end position="243"/>
    </location>
</feature>
<sequence>MHKKRLCGLELLRAFAFLLVLMQHSIGGYSLDPKASFNNAVPLRMIFTISKPAVPMFIFISAVLLLYNYGDGIDIKTFYKNRITTIILPYILCSFIYIILYHKKIDNLFISLLNGNTVFHLWYMGTIIRIYFIFPIVLFLLNKLKIKSNEFNNFFIIFYLIFSFILIANKDSIDLFVSRLFTKTSNFHIKEFMSISPIYLSIYFIIGYYFVTYINKAVNLLLRYKTVITILFIIFLIPNYLVIMGDRININLNNYFTTAISIAFTINSIFFWYIVSIHIIERKNRLENLLKFISHYSFGGYLLHVLILNVVADVFYWFYKLTNNYVFPSVSIFILTAIITPLICNILSFIPFSKYIFGVKTYHWS</sequence>
<dbReference type="RefSeq" id="WP_015615237.1">
    <property type="nucleotide sequence ID" value="NC_021182.1"/>
</dbReference>
<dbReference type="InterPro" id="IPR002656">
    <property type="entry name" value="Acyl_transf_3_dom"/>
</dbReference>
<feature type="transmembrane region" description="Helical" evidence="7">
    <location>
        <begin position="52"/>
        <end position="70"/>
    </location>
</feature>
<dbReference type="Pfam" id="PF01757">
    <property type="entry name" value="Acyl_transf_3"/>
    <property type="match status" value="1"/>
</dbReference>
<dbReference type="GO" id="GO:0005886">
    <property type="term" value="C:plasma membrane"/>
    <property type="evidence" value="ECO:0007669"/>
    <property type="project" value="UniProtKB-SubCell"/>
</dbReference>
<accession>R4K8Q4</accession>
<dbReference type="Proteomes" id="UP000013523">
    <property type="component" value="Chromosome"/>
</dbReference>
<reference evidence="9 10" key="1">
    <citation type="submission" date="2012-01" db="EMBL/GenBank/DDBJ databases">
        <title>Complete sequence of chromosome of Clostridium pasteurianum BC1.</title>
        <authorList>
            <consortium name="US DOE Joint Genome Institute"/>
            <person name="Lucas S."/>
            <person name="Han J."/>
            <person name="Lapidus A."/>
            <person name="Cheng J.-F."/>
            <person name="Goodwin L."/>
            <person name="Pitluck S."/>
            <person name="Peters L."/>
            <person name="Mikhailova N."/>
            <person name="Teshima H."/>
            <person name="Detter J.C."/>
            <person name="Han C."/>
            <person name="Tapia R."/>
            <person name="Land M."/>
            <person name="Hauser L."/>
            <person name="Kyrpides N."/>
            <person name="Ivanova N."/>
            <person name="Pagani I."/>
            <person name="Dunn J."/>
            <person name="Taghavi S."/>
            <person name="Francis A."/>
            <person name="van der Lelie D."/>
            <person name="Woyke T."/>
        </authorList>
    </citation>
    <scope>NUCLEOTIDE SEQUENCE [LARGE SCALE GENOMIC DNA]</scope>
    <source>
        <strain evidence="9 10">BC1</strain>
    </source>
</reference>
<keyword evidence="3" id="KW-1003">Cell membrane</keyword>
<evidence type="ECO:0000256" key="3">
    <source>
        <dbReference type="ARBA" id="ARBA00022475"/>
    </source>
</evidence>
<evidence type="ECO:0000256" key="1">
    <source>
        <dbReference type="ARBA" id="ARBA00004651"/>
    </source>
</evidence>
<dbReference type="GO" id="GO:0009246">
    <property type="term" value="P:enterobacterial common antigen biosynthetic process"/>
    <property type="evidence" value="ECO:0007669"/>
    <property type="project" value="TreeGrafter"/>
</dbReference>
<dbReference type="AlphaFoldDB" id="R4K8Q4"/>